<keyword evidence="3" id="KW-1185">Reference proteome</keyword>
<comment type="caution">
    <text evidence="2">The sequence shown here is derived from an EMBL/GenBank/DDBJ whole genome shotgun (WGS) entry which is preliminary data.</text>
</comment>
<protein>
    <submittedName>
        <fullName evidence="2">Putative membrane protein</fullName>
    </submittedName>
</protein>
<proteinExistence type="predicted"/>
<gene>
    <name evidence="2" type="ORF">BJ971_003514</name>
</gene>
<keyword evidence="1" id="KW-0472">Membrane</keyword>
<dbReference type="RefSeq" id="WP_239087184.1">
    <property type="nucleotide sequence ID" value="NZ_BOMK01000004.1"/>
</dbReference>
<accession>A0A7W7HY66</accession>
<feature type="transmembrane region" description="Helical" evidence="1">
    <location>
        <begin position="12"/>
        <end position="32"/>
    </location>
</feature>
<organism evidence="2 3">
    <name type="scientific">Actinoplanes digitatis</name>
    <dbReference type="NCBI Taxonomy" id="1868"/>
    <lineage>
        <taxon>Bacteria</taxon>
        <taxon>Bacillati</taxon>
        <taxon>Actinomycetota</taxon>
        <taxon>Actinomycetes</taxon>
        <taxon>Micromonosporales</taxon>
        <taxon>Micromonosporaceae</taxon>
        <taxon>Actinoplanes</taxon>
    </lineage>
</organism>
<evidence type="ECO:0000256" key="1">
    <source>
        <dbReference type="SAM" id="Phobius"/>
    </source>
</evidence>
<reference evidence="2 3" key="1">
    <citation type="submission" date="2020-08" db="EMBL/GenBank/DDBJ databases">
        <title>Sequencing the genomes of 1000 actinobacteria strains.</title>
        <authorList>
            <person name="Klenk H.-P."/>
        </authorList>
    </citation>
    <scope>NUCLEOTIDE SEQUENCE [LARGE SCALE GENOMIC DNA]</scope>
    <source>
        <strain evidence="2 3">DSM 43149</strain>
    </source>
</reference>
<name>A0A7W7HY66_9ACTN</name>
<keyword evidence="1" id="KW-0812">Transmembrane</keyword>
<sequence>MMYHGYGMGMGWALIVFAVVVPTLLAALWLFITQLQRSPDVPAASDPLPGAERILADRLAHGEIDADEYAQRLRALRAERR</sequence>
<evidence type="ECO:0000313" key="3">
    <source>
        <dbReference type="Proteomes" id="UP000578112"/>
    </source>
</evidence>
<dbReference type="EMBL" id="JACHNH010000001">
    <property type="protein sequence ID" value="MBB4762958.1"/>
    <property type="molecule type" value="Genomic_DNA"/>
</dbReference>
<keyword evidence="1" id="KW-1133">Transmembrane helix</keyword>
<dbReference type="AlphaFoldDB" id="A0A7W7HY66"/>
<evidence type="ECO:0000313" key="2">
    <source>
        <dbReference type="EMBL" id="MBB4762958.1"/>
    </source>
</evidence>
<dbReference type="Proteomes" id="UP000578112">
    <property type="component" value="Unassembled WGS sequence"/>
</dbReference>